<sequence>MSDLPTEHPTGYADWLTRHSDADLIDLLWRLRSFHPGAVPGTGRPAVVTGASGDAAALRELTAAQLAVLHGLVAAGAVTAPVVAADLDAALTGLFTAAGTRDDRRTGPAQQEAAVGDLAHWGLVFGPDLTLHGWADPAADHATAPLQVPAHLGGLFTATTDLPWLLVDGYRCPVPTADLPGVLAELPDRQRRLLDTLATAGGIGHSNTLDDPERPLSRMIGAGLLDRVDEHTARLSPRVGAAVEDRIVPPPGGDFTVPAPVEPTAHADGSAVARVVETVRIVAELLTAAGTAPLHPLTAGGVGVREISRIAKQSGLTTEETTEALLLARHADLVASGLPLPSPGNDTGGELWSVTGRGARFLSAPLERRWAMLLLGWVLSPHTPWEAAGTDAHLLEQSLDHPRTADLRSVVPALLSVRDTPDAATTAALLWRLRPAVAAATGTADLAGVLSEATALGLTAEGLPSHAAPALAQLLDGADGADLTGAGDALTDVLNGILPPPTHQLIVQADMTVLAPGRLTPDDEAELRAFADLESTGMASVWRVSAASLRRAAEAGESAAGVLAFLRSMAPDLPQSLEYLVTDSLRDVRRPTAGTADSWITTPDEATMTTLLTAPAAVAAGLRRIAP</sequence>
<dbReference type="Proteomes" id="UP000261739">
    <property type="component" value="Unassembled WGS sequence"/>
</dbReference>
<reference evidence="2 3" key="1">
    <citation type="journal article" date="2018" name="Nat. Biotechnol.">
        <title>A standardized bacterial taxonomy based on genome phylogeny substantially revises the tree of life.</title>
        <authorList>
            <person name="Parks D.H."/>
            <person name="Chuvochina M."/>
            <person name="Waite D.W."/>
            <person name="Rinke C."/>
            <person name="Skarshewski A."/>
            <person name="Chaumeil P.A."/>
            <person name="Hugenholtz P."/>
        </authorList>
    </citation>
    <scope>NUCLEOTIDE SEQUENCE [LARGE SCALE GENOMIC DNA]</scope>
    <source>
        <strain evidence="2">UBA11247</strain>
    </source>
</reference>
<feature type="non-terminal residue" evidence="2">
    <location>
        <position position="627"/>
    </location>
</feature>
<protein>
    <recommendedName>
        <fullName evidence="1">Helicase XPB/Ssl2 N-terminal domain-containing protein</fullName>
    </recommendedName>
</protein>
<dbReference type="InterPro" id="IPR032830">
    <property type="entry name" value="XPB/Ssl2_N"/>
</dbReference>
<evidence type="ECO:0000313" key="3">
    <source>
        <dbReference type="Proteomes" id="UP000261739"/>
    </source>
</evidence>
<feature type="domain" description="Helicase XPB/Ssl2 N-terminal" evidence="1">
    <location>
        <begin position="505"/>
        <end position="626"/>
    </location>
</feature>
<dbReference type="AlphaFoldDB" id="A0A3D4SXL0"/>
<accession>A0A3D4SXL0</accession>
<evidence type="ECO:0000259" key="1">
    <source>
        <dbReference type="Pfam" id="PF13625"/>
    </source>
</evidence>
<gene>
    <name evidence="2" type="ORF">DIW82_04260</name>
</gene>
<proteinExistence type="predicted"/>
<organism evidence="2 3">
    <name type="scientific">Corynebacterium nuruki</name>
    <dbReference type="NCBI Taxonomy" id="1032851"/>
    <lineage>
        <taxon>Bacteria</taxon>
        <taxon>Bacillati</taxon>
        <taxon>Actinomycetota</taxon>
        <taxon>Actinomycetes</taxon>
        <taxon>Mycobacteriales</taxon>
        <taxon>Corynebacteriaceae</taxon>
        <taxon>Corynebacterium</taxon>
    </lineage>
</organism>
<dbReference type="Pfam" id="PF13625">
    <property type="entry name" value="Helicase_C_3"/>
    <property type="match status" value="1"/>
</dbReference>
<name>A0A3D4SXL0_9CORY</name>
<dbReference type="EMBL" id="DQID01000121">
    <property type="protein sequence ID" value="HCT14018.1"/>
    <property type="molecule type" value="Genomic_DNA"/>
</dbReference>
<evidence type="ECO:0000313" key="2">
    <source>
        <dbReference type="EMBL" id="HCT14018.1"/>
    </source>
</evidence>
<comment type="caution">
    <text evidence="2">The sequence shown here is derived from an EMBL/GenBank/DDBJ whole genome shotgun (WGS) entry which is preliminary data.</text>
</comment>
<dbReference type="STRING" id="863239.GCA_000213935_00521"/>